<evidence type="ECO:0000313" key="2">
    <source>
        <dbReference type="EMBL" id="KIL38205.1"/>
    </source>
</evidence>
<dbReference type="CDD" id="cd00158">
    <property type="entry name" value="RHOD"/>
    <property type="match status" value="1"/>
</dbReference>
<dbReference type="InterPro" id="IPR001763">
    <property type="entry name" value="Rhodanese-like_dom"/>
</dbReference>
<dbReference type="PANTHER" id="PTHR43031">
    <property type="entry name" value="FAD-DEPENDENT OXIDOREDUCTASE"/>
    <property type="match status" value="1"/>
</dbReference>
<dbReference type="EMBL" id="JXAK01000071">
    <property type="protein sequence ID" value="KIL38205.1"/>
    <property type="molecule type" value="Genomic_DNA"/>
</dbReference>
<organism evidence="2 3">
    <name type="scientific">Gordoniibacillus kamchatkensis</name>
    <dbReference type="NCBI Taxonomy" id="1590651"/>
    <lineage>
        <taxon>Bacteria</taxon>
        <taxon>Bacillati</taxon>
        <taxon>Bacillota</taxon>
        <taxon>Bacilli</taxon>
        <taxon>Bacillales</taxon>
        <taxon>Paenibacillaceae</taxon>
        <taxon>Gordoniibacillus</taxon>
    </lineage>
</organism>
<proteinExistence type="predicted"/>
<dbReference type="InterPro" id="IPR036873">
    <property type="entry name" value="Rhodanese-like_dom_sf"/>
</dbReference>
<dbReference type="Gene3D" id="3.40.250.10">
    <property type="entry name" value="Rhodanese-like domain"/>
    <property type="match status" value="1"/>
</dbReference>
<dbReference type="SUPFAM" id="SSF52821">
    <property type="entry name" value="Rhodanese/Cell cycle control phosphatase"/>
    <property type="match status" value="1"/>
</dbReference>
<reference evidence="2 3" key="1">
    <citation type="submission" date="2014-12" db="EMBL/GenBank/DDBJ databases">
        <title>Draft genome sequence of Paenibacillus kamchatkensis strain B-2647.</title>
        <authorList>
            <person name="Karlyshev A.V."/>
            <person name="Kudryashova E.B."/>
        </authorList>
    </citation>
    <scope>NUCLEOTIDE SEQUENCE [LARGE SCALE GENOMIC DNA]</scope>
    <source>
        <strain evidence="2 3">VKM B-2647</strain>
    </source>
</reference>
<dbReference type="SMART" id="SM00450">
    <property type="entry name" value="RHOD"/>
    <property type="match status" value="1"/>
</dbReference>
<keyword evidence="3" id="KW-1185">Reference proteome</keyword>
<feature type="domain" description="Rhodanese" evidence="1">
    <location>
        <begin position="17"/>
        <end position="101"/>
    </location>
</feature>
<dbReference type="RefSeq" id="WP_041051685.1">
    <property type="nucleotide sequence ID" value="NZ_JXAK01000071.1"/>
</dbReference>
<comment type="caution">
    <text evidence="2">The sequence shown here is derived from an EMBL/GenBank/DDBJ whole genome shotgun (WGS) entry which is preliminary data.</text>
</comment>
<sequence>MQHIDAAGFVKLLQSEEGKELCVIDVREPEEWDYYHLEEARLMPMNTIPAQLDDIPDDRDVYIVCAHGVRSQMVCGFLEQQGRHNAINVIGGMAAVAAQLGFQYD</sequence>
<dbReference type="Pfam" id="PF00581">
    <property type="entry name" value="Rhodanese"/>
    <property type="match status" value="1"/>
</dbReference>
<dbReference type="PANTHER" id="PTHR43031:SF17">
    <property type="entry name" value="SULFURTRANSFERASE YTWF-RELATED"/>
    <property type="match status" value="1"/>
</dbReference>
<name>A0ABR5AAW9_9BACL</name>
<protein>
    <submittedName>
        <fullName evidence="2">Sulfurtransferase</fullName>
    </submittedName>
</protein>
<evidence type="ECO:0000313" key="3">
    <source>
        <dbReference type="Proteomes" id="UP000031967"/>
    </source>
</evidence>
<dbReference type="InterPro" id="IPR050229">
    <property type="entry name" value="GlpE_sulfurtransferase"/>
</dbReference>
<evidence type="ECO:0000259" key="1">
    <source>
        <dbReference type="PROSITE" id="PS50206"/>
    </source>
</evidence>
<dbReference type="Proteomes" id="UP000031967">
    <property type="component" value="Unassembled WGS sequence"/>
</dbReference>
<gene>
    <name evidence="2" type="ORF">SD70_27955</name>
</gene>
<accession>A0ABR5AAW9</accession>
<dbReference type="PROSITE" id="PS50206">
    <property type="entry name" value="RHODANESE_3"/>
    <property type="match status" value="1"/>
</dbReference>